<protein>
    <submittedName>
        <fullName evidence="7">Lysosomal Pro-X carboxypeptidase</fullName>
    </submittedName>
</protein>
<dbReference type="Gene3D" id="1.20.120.980">
    <property type="entry name" value="Serine carboxypeptidase S28, SKS domain"/>
    <property type="match status" value="1"/>
</dbReference>
<keyword evidence="6" id="KW-1185">Reference proteome</keyword>
<dbReference type="PANTHER" id="PTHR11010:SF104">
    <property type="entry name" value="SERINE PROTEASE PCP-1-RELATED"/>
    <property type="match status" value="1"/>
</dbReference>
<evidence type="ECO:0000313" key="7">
    <source>
        <dbReference type="WBParaSite" id="ACRNAN_scaffold1247.g27112.t1"/>
    </source>
</evidence>
<keyword evidence="4" id="KW-0378">Hydrolase</keyword>
<reference evidence="7" key="1">
    <citation type="submission" date="2022-11" db="UniProtKB">
        <authorList>
            <consortium name="WormBaseParasite"/>
        </authorList>
    </citation>
    <scope>IDENTIFICATION</scope>
</reference>
<accession>A0A914CP63</accession>
<dbReference type="GO" id="GO:0008239">
    <property type="term" value="F:dipeptidyl-peptidase activity"/>
    <property type="evidence" value="ECO:0007669"/>
    <property type="project" value="TreeGrafter"/>
</dbReference>
<dbReference type="AlphaFoldDB" id="A0A914CP63"/>
<comment type="similarity">
    <text evidence="1">Belongs to the peptidase S28 family.</text>
</comment>
<dbReference type="InterPro" id="IPR008758">
    <property type="entry name" value="Peptidase_S28"/>
</dbReference>
<evidence type="ECO:0000256" key="1">
    <source>
        <dbReference type="ARBA" id="ARBA00011079"/>
    </source>
</evidence>
<dbReference type="GO" id="GO:0070008">
    <property type="term" value="F:serine-type exopeptidase activity"/>
    <property type="evidence" value="ECO:0007669"/>
    <property type="project" value="InterPro"/>
</dbReference>
<dbReference type="PANTHER" id="PTHR11010">
    <property type="entry name" value="PROTEASE S28 PRO-X CARBOXYPEPTIDASE-RELATED"/>
    <property type="match status" value="1"/>
</dbReference>
<evidence type="ECO:0000256" key="5">
    <source>
        <dbReference type="ARBA" id="ARBA00023180"/>
    </source>
</evidence>
<evidence type="ECO:0000313" key="6">
    <source>
        <dbReference type="Proteomes" id="UP000887540"/>
    </source>
</evidence>
<dbReference type="InterPro" id="IPR042269">
    <property type="entry name" value="Ser_carbopepase_S28_SKS"/>
</dbReference>
<name>A0A914CP63_9BILA</name>
<dbReference type="Pfam" id="PF05577">
    <property type="entry name" value="Peptidase_S28"/>
    <property type="match status" value="1"/>
</dbReference>
<evidence type="ECO:0000256" key="4">
    <source>
        <dbReference type="ARBA" id="ARBA00022801"/>
    </source>
</evidence>
<dbReference type="Proteomes" id="UP000887540">
    <property type="component" value="Unplaced"/>
</dbReference>
<dbReference type="GO" id="GO:0006508">
    <property type="term" value="P:proteolysis"/>
    <property type="evidence" value="ECO:0007669"/>
    <property type="project" value="UniProtKB-KW"/>
</dbReference>
<organism evidence="6 7">
    <name type="scientific">Acrobeloides nanus</name>
    <dbReference type="NCBI Taxonomy" id="290746"/>
    <lineage>
        <taxon>Eukaryota</taxon>
        <taxon>Metazoa</taxon>
        <taxon>Ecdysozoa</taxon>
        <taxon>Nematoda</taxon>
        <taxon>Chromadorea</taxon>
        <taxon>Rhabditida</taxon>
        <taxon>Tylenchina</taxon>
        <taxon>Cephalobomorpha</taxon>
        <taxon>Cephaloboidea</taxon>
        <taxon>Cephalobidae</taxon>
        <taxon>Acrobeloides</taxon>
    </lineage>
</organism>
<keyword evidence="3" id="KW-0732">Signal</keyword>
<sequence length="201" mass="22539">MPVDHFGYTQSATFNMKFLYNNSFWSPGNPIFFYPGNEGYVESFADNTGIMWDLAKQFNASVVFAEHRYYSENVTLMPFGELAYTDVKYLGYLTTEQVLADYAQFVPWFKKNVLNCSSDTPVIAFGGSYGGMLAAWFRMKYPAIVNGSWAGSAPVVYFQNGGIPLDAFDHRTTQTLVDSGCNKETIINAFKAVNALSNLKF</sequence>
<evidence type="ECO:0000256" key="3">
    <source>
        <dbReference type="ARBA" id="ARBA00022729"/>
    </source>
</evidence>
<keyword evidence="2" id="KW-0645">Protease</keyword>
<proteinExistence type="inferred from homology"/>
<dbReference type="Gene3D" id="3.40.50.1820">
    <property type="entry name" value="alpha/beta hydrolase"/>
    <property type="match status" value="1"/>
</dbReference>
<dbReference type="WBParaSite" id="ACRNAN_scaffold1247.g27112.t1">
    <property type="protein sequence ID" value="ACRNAN_scaffold1247.g27112.t1"/>
    <property type="gene ID" value="ACRNAN_scaffold1247.g27112"/>
</dbReference>
<keyword evidence="5" id="KW-0325">Glycoprotein</keyword>
<evidence type="ECO:0000256" key="2">
    <source>
        <dbReference type="ARBA" id="ARBA00022670"/>
    </source>
</evidence>
<dbReference type="InterPro" id="IPR029058">
    <property type="entry name" value="AB_hydrolase_fold"/>
</dbReference>
<dbReference type="SUPFAM" id="SSF53474">
    <property type="entry name" value="alpha/beta-Hydrolases"/>
    <property type="match status" value="1"/>
</dbReference>